<reference evidence="2" key="2">
    <citation type="submission" date="2017-06" db="EMBL/GenBank/DDBJ databases">
        <title>WGS assembly of Brachypodium distachyon.</title>
        <authorList>
            <consortium name="The International Brachypodium Initiative"/>
            <person name="Lucas S."/>
            <person name="Harmon-Smith M."/>
            <person name="Lail K."/>
            <person name="Tice H."/>
            <person name="Grimwood J."/>
            <person name="Bruce D."/>
            <person name="Barry K."/>
            <person name="Shu S."/>
            <person name="Lindquist E."/>
            <person name="Wang M."/>
            <person name="Pitluck S."/>
            <person name="Vogel J.P."/>
            <person name="Garvin D.F."/>
            <person name="Mockler T.C."/>
            <person name="Schmutz J."/>
            <person name="Rokhsar D."/>
            <person name="Bevan M.W."/>
        </authorList>
    </citation>
    <scope>NUCLEOTIDE SEQUENCE</scope>
    <source>
        <strain evidence="2">Bd21</strain>
    </source>
</reference>
<dbReference type="GeneID" id="100832321"/>
<gene>
    <name evidence="3" type="primary">LOC100832321</name>
    <name evidence="2" type="ORF">BRADI_2g00787v3</name>
</gene>
<accession>I1HB78</accession>
<organism evidence="2">
    <name type="scientific">Brachypodium distachyon</name>
    <name type="common">Purple false brome</name>
    <name type="synonym">Trachynia distachya</name>
    <dbReference type="NCBI Taxonomy" id="15368"/>
    <lineage>
        <taxon>Eukaryota</taxon>
        <taxon>Viridiplantae</taxon>
        <taxon>Streptophyta</taxon>
        <taxon>Embryophyta</taxon>
        <taxon>Tracheophyta</taxon>
        <taxon>Spermatophyta</taxon>
        <taxon>Magnoliopsida</taxon>
        <taxon>Liliopsida</taxon>
        <taxon>Poales</taxon>
        <taxon>Poaceae</taxon>
        <taxon>BOP clade</taxon>
        <taxon>Pooideae</taxon>
        <taxon>Stipodae</taxon>
        <taxon>Brachypodieae</taxon>
        <taxon>Brachypodium</taxon>
    </lineage>
</organism>
<dbReference type="EMBL" id="CM000881">
    <property type="protein sequence ID" value="PNT69809.1"/>
    <property type="molecule type" value="Genomic_DNA"/>
</dbReference>
<dbReference type="OMA" id="MAMARQM"/>
<reference evidence="2 3" key="1">
    <citation type="journal article" date="2010" name="Nature">
        <title>Genome sequencing and analysis of the model grass Brachypodium distachyon.</title>
        <authorList>
            <consortium name="International Brachypodium Initiative"/>
        </authorList>
    </citation>
    <scope>NUCLEOTIDE SEQUENCE [LARGE SCALE GENOMIC DNA]</scope>
    <source>
        <strain evidence="2">Bd21</strain>
        <strain evidence="3">cv. Bd21</strain>
    </source>
</reference>
<dbReference type="eggNOG" id="ENOG502R4AK">
    <property type="taxonomic scope" value="Eukaryota"/>
</dbReference>
<dbReference type="Gramene" id="PNT69809">
    <property type="protein sequence ID" value="PNT69809"/>
    <property type="gene ID" value="BRADI_2g00787v3"/>
</dbReference>
<evidence type="ECO:0000313" key="3">
    <source>
        <dbReference type="EnsemblPlants" id="PNT69809"/>
    </source>
</evidence>
<dbReference type="HOGENOM" id="CLU_102346_0_0_1"/>
<reference evidence="3" key="3">
    <citation type="submission" date="2018-08" db="UniProtKB">
        <authorList>
            <consortium name="EnsemblPlants"/>
        </authorList>
    </citation>
    <scope>IDENTIFICATION</scope>
    <source>
        <strain evidence="3">cv. Bd21</strain>
    </source>
</reference>
<feature type="region of interest" description="Disordered" evidence="1">
    <location>
        <begin position="155"/>
        <end position="185"/>
    </location>
</feature>
<sequence>MAGGGVSDEKLGSILLQAKCASKNIRAQRDLLLQFQLQLQPDHPAASDAAALQEIKSGLVKTFFYAGLEAGARYLTIAAKSGARLALTPSFAVIPDEQLYDALLAQRLPARPTTQTEAFSRVEAALFAVKLAQEHHLLRCVECLAEICRPDNAPAASGVTPASAKVVPSSDPASGEPPQEAGGGSMERARAYLDRGLTLVNLAVKHVELAAATMSRFLDPKKVAELSDFADKHGIIT</sequence>
<protein>
    <submittedName>
        <fullName evidence="2 3">Uncharacterized protein</fullName>
    </submittedName>
</protein>
<proteinExistence type="predicted"/>
<dbReference type="Proteomes" id="UP000008810">
    <property type="component" value="Chromosome 2"/>
</dbReference>
<dbReference type="KEGG" id="bdi:100832321"/>
<keyword evidence="4" id="KW-1185">Reference proteome</keyword>
<evidence type="ECO:0000313" key="4">
    <source>
        <dbReference type="Proteomes" id="UP000008810"/>
    </source>
</evidence>
<dbReference type="EnsemblPlants" id="PNT69809">
    <property type="protein sequence ID" value="PNT69809"/>
    <property type="gene ID" value="BRADI_2g00787v3"/>
</dbReference>
<evidence type="ECO:0000256" key="1">
    <source>
        <dbReference type="SAM" id="MobiDB-lite"/>
    </source>
</evidence>
<name>I1HB78_BRADI</name>
<evidence type="ECO:0000313" key="2">
    <source>
        <dbReference type="EMBL" id="PNT69809.1"/>
    </source>
</evidence>
<dbReference type="OrthoDB" id="662869at2759"/>
<dbReference type="AlphaFoldDB" id="I1HB78"/>
<dbReference type="RefSeq" id="XP_010232921.1">
    <property type="nucleotide sequence ID" value="XM_010234619.3"/>
</dbReference>